<dbReference type="AlphaFoldDB" id="A0A0H2RI88"/>
<gene>
    <name evidence="1" type="ORF">SCHPADRAFT_942125</name>
</gene>
<accession>A0A0H2RI88</accession>
<organism evidence="1 2">
    <name type="scientific">Schizopora paradoxa</name>
    <dbReference type="NCBI Taxonomy" id="27342"/>
    <lineage>
        <taxon>Eukaryota</taxon>
        <taxon>Fungi</taxon>
        <taxon>Dikarya</taxon>
        <taxon>Basidiomycota</taxon>
        <taxon>Agaricomycotina</taxon>
        <taxon>Agaricomycetes</taxon>
        <taxon>Hymenochaetales</taxon>
        <taxon>Schizoporaceae</taxon>
        <taxon>Schizopora</taxon>
    </lineage>
</organism>
<evidence type="ECO:0000313" key="1">
    <source>
        <dbReference type="EMBL" id="KLO11352.1"/>
    </source>
</evidence>
<name>A0A0H2RI88_9AGAM</name>
<dbReference type="EMBL" id="KQ086002">
    <property type="protein sequence ID" value="KLO11352.1"/>
    <property type="molecule type" value="Genomic_DNA"/>
</dbReference>
<dbReference type="InParanoid" id="A0A0H2RI88"/>
<sequence>MKFTGNGSDVCSTEEMTSSEEALGNIATMEAPLGRTATGTFVALVQLQMSGGDAILDSNLHLSKENISPSSHLITMISRRFTVFLHQITLVQTCDAKRKRCLFEPRSQLRSELGVDESYYLSAAVQMKLSGSDNSRARDPSVTIAFVIFIKIIPLASITYLADSPIDPSSSGFLLSQVPSRHGHRLPTSSILCRPLRNVSSYDTPRFGILSMVIRSQRRLVKLGWPNCRGDGILGDYALMLKDVANSSIFIPKSISTLPPLLVD</sequence>
<evidence type="ECO:0000313" key="2">
    <source>
        <dbReference type="Proteomes" id="UP000053477"/>
    </source>
</evidence>
<reference evidence="1 2" key="1">
    <citation type="submission" date="2015-04" db="EMBL/GenBank/DDBJ databases">
        <title>Complete genome sequence of Schizopora paradoxa KUC8140, a cosmopolitan wood degrader in East Asia.</title>
        <authorList>
            <consortium name="DOE Joint Genome Institute"/>
            <person name="Min B."/>
            <person name="Park H."/>
            <person name="Jang Y."/>
            <person name="Kim J.-J."/>
            <person name="Kim K.H."/>
            <person name="Pangilinan J."/>
            <person name="Lipzen A."/>
            <person name="Riley R."/>
            <person name="Grigoriev I.V."/>
            <person name="Spatafora J.W."/>
            <person name="Choi I.-G."/>
        </authorList>
    </citation>
    <scope>NUCLEOTIDE SEQUENCE [LARGE SCALE GENOMIC DNA]</scope>
    <source>
        <strain evidence="1 2">KUC8140</strain>
    </source>
</reference>
<protein>
    <submittedName>
        <fullName evidence="1">Uncharacterized protein</fullName>
    </submittedName>
</protein>
<proteinExistence type="predicted"/>
<keyword evidence="2" id="KW-1185">Reference proteome</keyword>
<dbReference type="Proteomes" id="UP000053477">
    <property type="component" value="Unassembled WGS sequence"/>
</dbReference>